<dbReference type="InterPro" id="IPR045063">
    <property type="entry name" value="Dynamin_N"/>
</dbReference>
<comment type="caution">
    <text evidence="7">The sequence shown here is derived from an EMBL/GenBank/DDBJ whole genome shotgun (WGS) entry which is preliminary data.</text>
</comment>
<dbReference type="PANTHER" id="PTHR10465">
    <property type="entry name" value="TRANSMEMBRANE GTPASE FZO1"/>
    <property type="match status" value="1"/>
</dbReference>
<comment type="subcellular location">
    <subcellularLocation>
        <location evidence="1">Membrane</location>
    </subcellularLocation>
</comment>
<protein>
    <recommendedName>
        <fullName evidence="6">Dynamin N-terminal domain-containing protein</fullName>
    </recommendedName>
</protein>
<evidence type="ECO:0000256" key="2">
    <source>
        <dbReference type="ARBA" id="ARBA00022741"/>
    </source>
</evidence>
<evidence type="ECO:0000256" key="1">
    <source>
        <dbReference type="ARBA" id="ARBA00004370"/>
    </source>
</evidence>
<dbReference type="Pfam" id="PF00350">
    <property type="entry name" value="Dynamin_N"/>
    <property type="match status" value="1"/>
</dbReference>
<evidence type="ECO:0000256" key="4">
    <source>
        <dbReference type="ARBA" id="ARBA00023134"/>
    </source>
</evidence>
<dbReference type="InterPro" id="IPR027094">
    <property type="entry name" value="Mitofusin_fam"/>
</dbReference>
<name>E1LCM8_9FIRM</name>
<evidence type="ECO:0000256" key="3">
    <source>
        <dbReference type="ARBA" id="ARBA00022801"/>
    </source>
</evidence>
<keyword evidence="3" id="KW-0378">Hydrolase</keyword>
<dbReference type="Gene3D" id="3.40.50.300">
    <property type="entry name" value="P-loop containing nucleotide triphosphate hydrolases"/>
    <property type="match status" value="1"/>
</dbReference>
<gene>
    <name evidence="7" type="ORF">HMPREF9684_1815</name>
</gene>
<accession>E1LCM8</accession>
<keyword evidence="5" id="KW-0472">Membrane</keyword>
<dbReference type="SUPFAM" id="SSF52540">
    <property type="entry name" value="P-loop containing nucleoside triphosphate hydrolases"/>
    <property type="match status" value="1"/>
</dbReference>
<evidence type="ECO:0000313" key="8">
    <source>
        <dbReference type="Proteomes" id="UP000005942"/>
    </source>
</evidence>
<dbReference type="EMBL" id="AEDS01000049">
    <property type="protein sequence ID" value="EFL57672.1"/>
    <property type="molecule type" value="Genomic_DNA"/>
</dbReference>
<proteinExistence type="predicted"/>
<dbReference type="GO" id="GO:0005525">
    <property type="term" value="F:GTP binding"/>
    <property type="evidence" value="ECO:0007669"/>
    <property type="project" value="UniProtKB-KW"/>
</dbReference>
<keyword evidence="2" id="KW-0547">Nucleotide-binding</keyword>
<reference evidence="7 8" key="1">
    <citation type="submission" date="2010-08" db="EMBL/GenBank/DDBJ databases">
        <authorList>
            <person name="Durkin A.S."/>
            <person name="Madupu R."/>
            <person name="Torralba M."/>
            <person name="Gillis M."/>
            <person name="Methe B."/>
            <person name="Sutton G."/>
            <person name="Nelson K.E."/>
        </authorList>
    </citation>
    <scope>NUCLEOTIDE SEQUENCE [LARGE SCALE GENOMIC DNA]</scope>
    <source>
        <strain evidence="7 8">ACS-134-V-Col7a</strain>
    </source>
</reference>
<dbReference type="AlphaFoldDB" id="E1LCM8"/>
<dbReference type="GO" id="GO:0003924">
    <property type="term" value="F:GTPase activity"/>
    <property type="evidence" value="ECO:0007669"/>
    <property type="project" value="InterPro"/>
</dbReference>
<dbReference type="RefSeq" id="WP_005380906.1">
    <property type="nucleotide sequence ID" value="NZ_AEDS01000049.1"/>
</dbReference>
<evidence type="ECO:0000256" key="5">
    <source>
        <dbReference type="ARBA" id="ARBA00023136"/>
    </source>
</evidence>
<feature type="domain" description="Dynamin N-terminal" evidence="6">
    <location>
        <begin position="313"/>
        <end position="468"/>
    </location>
</feature>
<dbReference type="PANTHER" id="PTHR10465:SF0">
    <property type="entry name" value="SARCALUMENIN"/>
    <property type="match status" value="1"/>
</dbReference>
<dbReference type="GO" id="GO:0008053">
    <property type="term" value="P:mitochondrial fusion"/>
    <property type="evidence" value="ECO:0007669"/>
    <property type="project" value="TreeGrafter"/>
</dbReference>
<dbReference type="GO" id="GO:0016020">
    <property type="term" value="C:membrane"/>
    <property type="evidence" value="ECO:0007669"/>
    <property type="project" value="UniProtKB-SubCell"/>
</dbReference>
<sequence>MLLGKDINKLLTLKGNIISSSACEINRKIFSLIQENISPLINIDDIYSLVRLKGKEYQYILLCNDKMYILSRNKMAFTIYYDSINRITRDNNIYNNKSINGFYYSIFESYTRTRETIGLKITYTINHKKQNFYMVGKVKLINYIRNYVTGQLNSKCRHYNTSINVYSSNFFEVINKINIDKKLIDIVYTLIKQSNVIIWKKSELELIFTTYYHNTPKIIPNKILKAYFDNLLDFDIKFEYLAYLFLHISAILNNDCLFENMIIYIRNIVLGKNKNKLDYFINEFLTGRVIIKSSDFRLLYLAFISNNIHRKNIIITANMSSGKSTLINAIIGNKIAQSALEACTNNIIQYHNRVWDDLPLYDYRINQDSIVNNLKCNSPVNNKTVRNIYFRSVYNKTYINLIDTPGVNNSLDLSHKDMTLRFITNESYDLLVYVLDCGKLGTNEELSYLSWIANNVDKNKVIFVLNKVDILTKEDNLSESIRKLQFDLNALGFQSAKVYPIMAYPALLFKLEKFNEYLNDDEIDELELYKRRICRDYYGLNRYIDKIDDINMLYINNTGILELEKIIFS</sequence>
<keyword evidence="4" id="KW-0342">GTP-binding</keyword>
<evidence type="ECO:0000259" key="6">
    <source>
        <dbReference type="Pfam" id="PF00350"/>
    </source>
</evidence>
<dbReference type="Proteomes" id="UP000005942">
    <property type="component" value="Unassembled WGS sequence"/>
</dbReference>
<dbReference type="InterPro" id="IPR027417">
    <property type="entry name" value="P-loop_NTPase"/>
</dbReference>
<evidence type="ECO:0000313" key="7">
    <source>
        <dbReference type="EMBL" id="EFL57672.1"/>
    </source>
</evidence>
<organism evidence="7 8">
    <name type="scientific">Veillonella atypica ACS-134-V-Col7a</name>
    <dbReference type="NCBI Taxonomy" id="866778"/>
    <lineage>
        <taxon>Bacteria</taxon>
        <taxon>Bacillati</taxon>
        <taxon>Bacillota</taxon>
        <taxon>Negativicutes</taxon>
        <taxon>Veillonellales</taxon>
        <taxon>Veillonellaceae</taxon>
        <taxon>Veillonella</taxon>
    </lineage>
</organism>